<protein>
    <submittedName>
        <fullName evidence="1">Uncharacterized protein</fullName>
    </submittedName>
</protein>
<gene>
    <name evidence="1" type="ORF">ACAT0790_LOCUS10234</name>
</gene>
<evidence type="ECO:0000313" key="1">
    <source>
        <dbReference type="EMBL" id="CAD9106739.1"/>
    </source>
</evidence>
<reference evidence="1" key="1">
    <citation type="submission" date="2021-01" db="EMBL/GenBank/DDBJ databases">
        <authorList>
            <person name="Corre E."/>
            <person name="Pelletier E."/>
            <person name="Niang G."/>
            <person name="Scheremetjew M."/>
            <person name="Finn R."/>
            <person name="Kale V."/>
            <person name="Holt S."/>
            <person name="Cochrane G."/>
            <person name="Meng A."/>
            <person name="Brown T."/>
            <person name="Cohen L."/>
        </authorList>
    </citation>
    <scope>NUCLEOTIDE SEQUENCE</scope>
    <source>
        <strain evidence="1">OF101</strain>
    </source>
</reference>
<name>A0A7S1LK82_ALECA</name>
<dbReference type="EMBL" id="HBGE01017181">
    <property type="protein sequence ID" value="CAD9106739.1"/>
    <property type="molecule type" value="Transcribed_RNA"/>
</dbReference>
<proteinExistence type="predicted"/>
<dbReference type="AlphaFoldDB" id="A0A7S1LK82"/>
<sequence length="138" mass="14372">MSGCLRVPRAARNCALAYALQRAYPPQFDALKDDPDLGPPLRHIRAVADWFQAQCPPGDSDGADGEGQLARLEAAASRLPGFVDALAAPGVGGCAYAESAGASAYFLPAVWRGAWKLIPEHVCWSQPAGARARAAAGA</sequence>
<accession>A0A7S1LK82</accession>
<organism evidence="1">
    <name type="scientific">Alexandrium catenella</name>
    <name type="common">Red tide dinoflagellate</name>
    <name type="synonym">Gonyaulax catenella</name>
    <dbReference type="NCBI Taxonomy" id="2925"/>
    <lineage>
        <taxon>Eukaryota</taxon>
        <taxon>Sar</taxon>
        <taxon>Alveolata</taxon>
        <taxon>Dinophyceae</taxon>
        <taxon>Gonyaulacales</taxon>
        <taxon>Pyrocystaceae</taxon>
        <taxon>Alexandrium</taxon>
    </lineage>
</organism>